<proteinExistence type="predicted"/>
<keyword evidence="1" id="KW-1133">Transmembrane helix</keyword>
<keyword evidence="1" id="KW-0812">Transmembrane</keyword>
<dbReference type="KEGG" id="amd:AMED_5264"/>
<organism evidence="2 3">
    <name type="scientific">Amycolatopsis mediterranei (strain U-32)</name>
    <dbReference type="NCBI Taxonomy" id="749927"/>
    <lineage>
        <taxon>Bacteria</taxon>
        <taxon>Bacillati</taxon>
        <taxon>Actinomycetota</taxon>
        <taxon>Actinomycetes</taxon>
        <taxon>Pseudonocardiales</taxon>
        <taxon>Pseudonocardiaceae</taxon>
        <taxon>Amycolatopsis</taxon>
    </lineage>
</organism>
<dbReference type="HOGENOM" id="CLU_196126_0_1_11"/>
<keyword evidence="1" id="KW-0472">Membrane</keyword>
<dbReference type="Proteomes" id="UP000000328">
    <property type="component" value="Chromosome"/>
</dbReference>
<dbReference type="EMBL" id="CP002000">
    <property type="protein sequence ID" value="ADJ47026.1"/>
    <property type="molecule type" value="Genomic_DNA"/>
</dbReference>
<dbReference type="AlphaFoldDB" id="A0A0H3D8Q5"/>
<evidence type="ECO:0000313" key="3">
    <source>
        <dbReference type="Proteomes" id="UP000000328"/>
    </source>
</evidence>
<sequence>MIILGVILLVIGFIVGIPVLYTIGIILAVAGVALAILGGTGRRIGGRAHWY</sequence>
<evidence type="ECO:0000256" key="1">
    <source>
        <dbReference type="SAM" id="Phobius"/>
    </source>
</evidence>
<dbReference type="eggNOG" id="ENOG502ZIWB">
    <property type="taxonomic scope" value="Bacteria"/>
</dbReference>
<accession>A0A0H3D8Q5</accession>
<evidence type="ECO:0000313" key="2">
    <source>
        <dbReference type="EMBL" id="ADJ47026.1"/>
    </source>
</evidence>
<feature type="transmembrane region" description="Helical" evidence="1">
    <location>
        <begin position="6"/>
        <end position="37"/>
    </location>
</feature>
<protein>
    <submittedName>
        <fullName evidence="2">Uncharacterized protein</fullName>
    </submittedName>
</protein>
<reference evidence="2 3" key="1">
    <citation type="journal article" date="2010" name="Cell Res.">
        <title>Complete genome sequence of the rifamycin SV-producing Amycolatopsis mediterranei U32 revealed its genetic characteristics in phylogeny and metabolism.</title>
        <authorList>
            <person name="Zhao W."/>
            <person name="Zhong Y."/>
            <person name="Yuan H."/>
            <person name="Wang J."/>
            <person name="Zheng H."/>
            <person name="Wang Y."/>
            <person name="Cen X."/>
            <person name="Xu F."/>
            <person name="Bai J."/>
            <person name="Han X."/>
            <person name="Lu G."/>
            <person name="Zhu Y."/>
            <person name="Shao Z."/>
            <person name="Yan H."/>
            <person name="Li C."/>
            <person name="Peng N."/>
            <person name="Zhang Z."/>
            <person name="Zhang Y."/>
            <person name="Lin W."/>
            <person name="Fan Y."/>
            <person name="Qin Z."/>
            <person name="Hu Y."/>
            <person name="Zhu B."/>
            <person name="Wang S."/>
            <person name="Ding X."/>
            <person name="Zhao G.P."/>
        </authorList>
    </citation>
    <scope>NUCLEOTIDE SEQUENCE [LARGE SCALE GENOMIC DNA]</scope>
    <source>
        <strain evidence="3">U-32</strain>
    </source>
</reference>
<dbReference type="PATRIC" id="fig|749927.5.peg.5455"/>
<gene>
    <name evidence="2" type="ordered locus">AMED_5264</name>
</gene>
<name>A0A0H3D8Q5_AMYMU</name>